<sequence length="319" mass="35938">MSAVRSQARRGLVSLTTSSSQIGQRLWQATSTTTNKYDVLSGSSRRQMPQSSRSFSCSANRSSSQQKQQQQQAPDMPSSRWYADLQARLGKCIIFGCSPVQVHRVAGVLGALTREWRSLSAGSEGFLQQGGLEGQAVVWGEMDSFQHVNNAAYIRYAEASRVNWVRYFANVNPAHADDWRDLMNPRGVGLIMKSIKADYKFPVVYPDRISVYHKLRSLPSESDTSLILDCMILSHKHRRIAARTEEDVVIYDYGAGKKATMPPFVLQTFRDTWERQEGETRRARLRIQELAREVETLEKETWNREDAVENLGAAGKAGS</sequence>
<dbReference type="Gene3D" id="3.10.129.10">
    <property type="entry name" value="Hotdog Thioesterase"/>
    <property type="match status" value="1"/>
</dbReference>
<dbReference type="CDD" id="cd00586">
    <property type="entry name" value="4HBT"/>
    <property type="match status" value="1"/>
</dbReference>
<reference evidence="2 3" key="1">
    <citation type="journal article" date="2024" name="IMA Fungus">
        <title>Apiospora arundinis, a panoply of carbohydrate-active enzymes and secondary metabolites.</title>
        <authorList>
            <person name="Sorensen T."/>
            <person name="Petersen C."/>
            <person name="Muurmann A.T."/>
            <person name="Christiansen J.V."/>
            <person name="Brundto M.L."/>
            <person name="Overgaard C.K."/>
            <person name="Boysen A.T."/>
            <person name="Wollenberg R.D."/>
            <person name="Larsen T.O."/>
            <person name="Sorensen J.L."/>
            <person name="Nielsen K.L."/>
            <person name="Sondergaard T.E."/>
        </authorList>
    </citation>
    <scope>NUCLEOTIDE SEQUENCE [LARGE SCALE GENOMIC DNA]</scope>
    <source>
        <strain evidence="2 3">AAU 773</strain>
    </source>
</reference>
<dbReference type="SUPFAM" id="SSF54637">
    <property type="entry name" value="Thioesterase/thiol ester dehydrase-isomerase"/>
    <property type="match status" value="1"/>
</dbReference>
<gene>
    <name evidence="2" type="ORF">PGQ11_010012</name>
</gene>
<dbReference type="EMBL" id="JAPCWZ010000006">
    <property type="protein sequence ID" value="KAK8859278.1"/>
    <property type="molecule type" value="Genomic_DNA"/>
</dbReference>
<feature type="compositionally biased region" description="Low complexity" evidence="1">
    <location>
        <begin position="41"/>
        <end position="72"/>
    </location>
</feature>
<dbReference type="InterPro" id="IPR029069">
    <property type="entry name" value="HotDog_dom_sf"/>
</dbReference>
<name>A0ABR2I8E3_9PEZI</name>
<proteinExistence type="predicted"/>
<dbReference type="InterPro" id="IPR050563">
    <property type="entry name" value="4-hydroxybenzoyl-CoA_TE"/>
</dbReference>
<dbReference type="Pfam" id="PF13279">
    <property type="entry name" value="4HBT_2"/>
    <property type="match status" value="1"/>
</dbReference>
<accession>A0ABR2I8E3</accession>
<feature type="region of interest" description="Disordered" evidence="1">
    <location>
        <begin position="38"/>
        <end position="77"/>
    </location>
</feature>
<protein>
    <submittedName>
        <fullName evidence="2">Thioesterase-like superfamily-domain-containing protein</fullName>
    </submittedName>
</protein>
<evidence type="ECO:0000256" key="1">
    <source>
        <dbReference type="SAM" id="MobiDB-lite"/>
    </source>
</evidence>
<dbReference type="Proteomes" id="UP001390339">
    <property type="component" value="Unassembled WGS sequence"/>
</dbReference>
<dbReference type="PANTHER" id="PTHR31793">
    <property type="entry name" value="4-HYDROXYBENZOYL-COA THIOESTERASE FAMILY MEMBER"/>
    <property type="match status" value="1"/>
</dbReference>
<keyword evidence="3" id="KW-1185">Reference proteome</keyword>
<evidence type="ECO:0000313" key="2">
    <source>
        <dbReference type="EMBL" id="KAK8859278.1"/>
    </source>
</evidence>
<evidence type="ECO:0000313" key="3">
    <source>
        <dbReference type="Proteomes" id="UP001390339"/>
    </source>
</evidence>
<organism evidence="2 3">
    <name type="scientific">Apiospora arundinis</name>
    <dbReference type="NCBI Taxonomy" id="335852"/>
    <lineage>
        <taxon>Eukaryota</taxon>
        <taxon>Fungi</taxon>
        <taxon>Dikarya</taxon>
        <taxon>Ascomycota</taxon>
        <taxon>Pezizomycotina</taxon>
        <taxon>Sordariomycetes</taxon>
        <taxon>Xylariomycetidae</taxon>
        <taxon>Amphisphaeriales</taxon>
        <taxon>Apiosporaceae</taxon>
        <taxon>Apiospora</taxon>
    </lineage>
</organism>
<comment type="caution">
    <text evidence="2">The sequence shown here is derived from an EMBL/GenBank/DDBJ whole genome shotgun (WGS) entry which is preliminary data.</text>
</comment>
<dbReference type="PANTHER" id="PTHR31793:SF39">
    <property type="entry name" value="THIOESTERASE_THIOL ESTER DEHYDRASE-ISOMERASE"/>
    <property type="match status" value="1"/>
</dbReference>